<keyword evidence="2" id="KW-0342">GTP-binding</keyword>
<dbReference type="Gene3D" id="2.40.30.10">
    <property type="entry name" value="Translation factors"/>
    <property type="match status" value="1"/>
</dbReference>
<reference evidence="3" key="2">
    <citation type="submission" date="2021-01" db="EMBL/GenBank/DDBJ databases">
        <authorList>
            <person name="Yu Y."/>
        </authorList>
    </citation>
    <scope>NUCLEOTIDE SEQUENCE</scope>
    <source>
        <strain evidence="3">As-5</strain>
        <strain evidence="4">As-6</strain>
    </source>
</reference>
<protein>
    <submittedName>
        <fullName evidence="3">Uncharacterized protein</fullName>
    </submittedName>
</protein>
<dbReference type="EMBL" id="JAFFTA010000030">
    <property type="protein sequence ID" value="MBM9915230.1"/>
    <property type="molecule type" value="Genomic_DNA"/>
</dbReference>
<keyword evidence="5" id="KW-1185">Reference proteome</keyword>
<dbReference type="EMBL" id="JAFFTB010000001">
    <property type="protein sequence ID" value="MBM9936660.1"/>
    <property type="molecule type" value="Genomic_DNA"/>
</dbReference>
<name>A0AAW4GMV7_9GAMM</name>
<dbReference type="SUPFAM" id="SSF50465">
    <property type="entry name" value="EF-Tu/eEF-1alpha/eIF2-gamma C-terminal domain"/>
    <property type="match status" value="1"/>
</dbReference>
<reference evidence="5" key="1">
    <citation type="submission" date="2021-01" db="EMBL/GenBank/DDBJ databases">
        <title>Stenotrophomonas maltophilia.</title>
        <authorList>
            <person name="Yu Y."/>
        </authorList>
    </citation>
    <scope>NUCLEOTIDE SEQUENCE [LARGE SCALE GENOMIC DNA]</scope>
    <source>
        <strain evidence="5">As-6</strain>
    </source>
</reference>
<evidence type="ECO:0000313" key="3">
    <source>
        <dbReference type="EMBL" id="MBM9915230.1"/>
    </source>
</evidence>
<dbReference type="InterPro" id="IPR009001">
    <property type="entry name" value="Transl_elong_EF1A/Init_IF2_C"/>
</dbReference>
<gene>
    <name evidence="3" type="ORF">JJW18_17265</name>
    <name evidence="4" type="ORF">JJW19_00750</name>
</gene>
<sequence>MTYRLYPVADDFEARIRILRADEGGRLSPPRNGIRWDFAYAERSGELELFMIWPDFVLPSGDSWACDVSLPVDQMLLARMSVLNDTLRLQVHRPRIRPGLRFHCHEGPKVVAVGEVTRITGLDRARPAGA</sequence>
<evidence type="ECO:0000313" key="4">
    <source>
        <dbReference type="EMBL" id="MBM9936660.1"/>
    </source>
</evidence>
<evidence type="ECO:0000256" key="1">
    <source>
        <dbReference type="ARBA" id="ARBA00022741"/>
    </source>
</evidence>
<evidence type="ECO:0000313" key="5">
    <source>
        <dbReference type="Proteomes" id="UP000749453"/>
    </source>
</evidence>
<accession>A0AAW4GMV7</accession>
<dbReference type="AlphaFoldDB" id="A0AAW4GMV7"/>
<organism evidence="3 6">
    <name type="scientific">Stenotrophomonas lactitubi</name>
    <dbReference type="NCBI Taxonomy" id="2045214"/>
    <lineage>
        <taxon>Bacteria</taxon>
        <taxon>Pseudomonadati</taxon>
        <taxon>Pseudomonadota</taxon>
        <taxon>Gammaproteobacteria</taxon>
        <taxon>Lysobacterales</taxon>
        <taxon>Lysobacteraceae</taxon>
        <taxon>Stenotrophomonas</taxon>
    </lineage>
</organism>
<dbReference type="GO" id="GO:0005525">
    <property type="term" value="F:GTP binding"/>
    <property type="evidence" value="ECO:0007669"/>
    <property type="project" value="UniProtKB-KW"/>
</dbReference>
<dbReference type="RefSeq" id="WP_180163850.1">
    <property type="nucleotide sequence ID" value="NZ_JAFFTA010000030.1"/>
</dbReference>
<evidence type="ECO:0000313" key="6">
    <source>
        <dbReference type="Proteomes" id="UP000784064"/>
    </source>
</evidence>
<comment type="caution">
    <text evidence="3">The sequence shown here is derived from an EMBL/GenBank/DDBJ whole genome shotgun (WGS) entry which is preliminary data.</text>
</comment>
<evidence type="ECO:0000256" key="2">
    <source>
        <dbReference type="ARBA" id="ARBA00023134"/>
    </source>
</evidence>
<keyword evidence="1" id="KW-0547">Nucleotide-binding</keyword>
<proteinExistence type="predicted"/>
<dbReference type="Proteomes" id="UP000749453">
    <property type="component" value="Unassembled WGS sequence"/>
</dbReference>
<dbReference type="Proteomes" id="UP000784064">
    <property type="component" value="Unassembled WGS sequence"/>
</dbReference>